<sequence length="142" mass="15965">MRNFNDVLNSVDEAINNAKKNGSIDEVINKTKEYAKKSAQAIEISRKRIELLDTKTKLAKAYEKYGKLQFNIYDGGEVSQDELEATCEEIIMLKSQSEFLEAEIEAFKEAVAAQVDAKVNPKKDEDVVVNDIDVEVVDSESE</sequence>
<proteinExistence type="predicted"/>
<name>A0A1T4KKW2_9FIRM</name>
<dbReference type="AlphaFoldDB" id="A0A1T4KKW2"/>
<dbReference type="STRING" id="290054.SAMN02745114_00517"/>
<accession>A0A1T4KKW2</accession>
<dbReference type="Proteomes" id="UP000190657">
    <property type="component" value="Unassembled WGS sequence"/>
</dbReference>
<dbReference type="RefSeq" id="WP_078768020.1">
    <property type="nucleotide sequence ID" value="NZ_FUWW01000004.1"/>
</dbReference>
<dbReference type="EMBL" id="FUWW01000004">
    <property type="protein sequence ID" value="SJZ43034.1"/>
    <property type="molecule type" value="Genomic_DNA"/>
</dbReference>
<evidence type="ECO:0000313" key="1">
    <source>
        <dbReference type="EMBL" id="SJZ43034.1"/>
    </source>
</evidence>
<gene>
    <name evidence="1" type="ORF">SAMN02745114_00517</name>
</gene>
<organism evidence="1 2">
    <name type="scientific">Eubacterium coprostanoligenes</name>
    <dbReference type="NCBI Taxonomy" id="290054"/>
    <lineage>
        <taxon>Bacteria</taxon>
        <taxon>Bacillati</taxon>
        <taxon>Bacillota</taxon>
        <taxon>Clostridia</taxon>
        <taxon>Eubacteriales</taxon>
        <taxon>Eubacteriaceae</taxon>
        <taxon>Eubacterium</taxon>
    </lineage>
</organism>
<keyword evidence="2" id="KW-1185">Reference proteome</keyword>
<protein>
    <submittedName>
        <fullName evidence="1">Uncharacterized protein</fullName>
    </submittedName>
</protein>
<reference evidence="1 2" key="1">
    <citation type="submission" date="2017-02" db="EMBL/GenBank/DDBJ databases">
        <authorList>
            <person name="Peterson S.W."/>
        </authorList>
    </citation>
    <scope>NUCLEOTIDE SEQUENCE [LARGE SCALE GENOMIC DNA]</scope>
    <source>
        <strain evidence="1 2">ATCC 51222</strain>
    </source>
</reference>
<evidence type="ECO:0000313" key="2">
    <source>
        <dbReference type="Proteomes" id="UP000190657"/>
    </source>
</evidence>